<dbReference type="InterPro" id="IPR035649">
    <property type="entry name" value="EFG_V"/>
</dbReference>
<dbReference type="Gene3D" id="2.40.30.10">
    <property type="entry name" value="Translation factors"/>
    <property type="match status" value="1"/>
</dbReference>
<organism evidence="4 5">
    <name type="scientific">Rhodococcus kronopolitis</name>
    <dbReference type="NCBI Taxonomy" id="1460226"/>
    <lineage>
        <taxon>Bacteria</taxon>
        <taxon>Bacillati</taxon>
        <taxon>Actinomycetota</taxon>
        <taxon>Actinomycetes</taxon>
        <taxon>Mycobacteriales</taxon>
        <taxon>Nocardiaceae</taxon>
        <taxon>Rhodococcus</taxon>
    </lineage>
</organism>
<dbReference type="InterPro" id="IPR047872">
    <property type="entry name" value="EFG_IV"/>
</dbReference>
<dbReference type="InterPro" id="IPR009000">
    <property type="entry name" value="Transl_B-barrel_sf"/>
</dbReference>
<dbReference type="InterPro" id="IPR053905">
    <property type="entry name" value="EF-G-like_DII"/>
</dbReference>
<evidence type="ECO:0000256" key="2">
    <source>
        <dbReference type="ARBA" id="ARBA00023134"/>
    </source>
</evidence>
<dbReference type="Pfam" id="PF14492">
    <property type="entry name" value="EFG_III"/>
    <property type="match status" value="1"/>
</dbReference>
<dbReference type="InterPro" id="IPR014721">
    <property type="entry name" value="Ribsml_uS5_D2-typ_fold_subgr"/>
</dbReference>
<dbReference type="InterPro" id="IPR020568">
    <property type="entry name" value="Ribosomal_Su5_D2-typ_SF"/>
</dbReference>
<keyword evidence="2" id="KW-0342">GTP-binding</keyword>
<dbReference type="Pfam" id="PF00009">
    <property type="entry name" value="GTP_EFTU"/>
    <property type="match status" value="1"/>
</dbReference>
<dbReference type="InterPro" id="IPR041095">
    <property type="entry name" value="EFG_II"/>
</dbReference>
<dbReference type="EMBL" id="JBHSFO010000001">
    <property type="protein sequence ID" value="MFC4602407.1"/>
    <property type="molecule type" value="Genomic_DNA"/>
</dbReference>
<accession>A0ABV9FPH7</accession>
<dbReference type="SMART" id="SM00838">
    <property type="entry name" value="EFG_C"/>
    <property type="match status" value="1"/>
</dbReference>
<keyword evidence="5" id="KW-1185">Reference proteome</keyword>
<dbReference type="SUPFAM" id="SSF52540">
    <property type="entry name" value="P-loop containing nucleoside triphosphate hydrolases"/>
    <property type="match status" value="1"/>
</dbReference>
<proteinExistence type="predicted"/>
<evidence type="ECO:0000313" key="5">
    <source>
        <dbReference type="Proteomes" id="UP001595914"/>
    </source>
</evidence>
<dbReference type="SUPFAM" id="SSF50447">
    <property type="entry name" value="Translation proteins"/>
    <property type="match status" value="1"/>
</dbReference>
<dbReference type="Gene3D" id="3.40.50.300">
    <property type="entry name" value="P-loop containing nucleotide triphosphate hydrolases"/>
    <property type="match status" value="1"/>
</dbReference>
<feature type="domain" description="Tr-type G" evidence="3">
    <location>
        <begin position="19"/>
        <end position="281"/>
    </location>
</feature>
<dbReference type="InterPro" id="IPR005225">
    <property type="entry name" value="Small_GTP-bd"/>
</dbReference>
<dbReference type="PANTHER" id="PTHR43261">
    <property type="entry name" value="TRANSLATION ELONGATION FACTOR G-RELATED"/>
    <property type="match status" value="1"/>
</dbReference>
<dbReference type="Gene3D" id="3.30.230.10">
    <property type="match status" value="1"/>
</dbReference>
<dbReference type="InterPro" id="IPR009022">
    <property type="entry name" value="EFG_III"/>
</dbReference>
<comment type="caution">
    <text evidence="4">The sequence shown here is derived from an EMBL/GenBank/DDBJ whole genome shotgun (WGS) entry which is preliminary data.</text>
</comment>
<dbReference type="Pfam" id="PF22042">
    <property type="entry name" value="EF-G_D2"/>
    <property type="match status" value="1"/>
</dbReference>
<dbReference type="SUPFAM" id="SSF54980">
    <property type="entry name" value="EF-G C-terminal domain-like"/>
    <property type="match status" value="2"/>
</dbReference>
<dbReference type="CDD" id="cd16262">
    <property type="entry name" value="EFG_III"/>
    <property type="match status" value="1"/>
</dbReference>
<dbReference type="NCBIfam" id="TIGR00231">
    <property type="entry name" value="small_GTP"/>
    <property type="match status" value="1"/>
</dbReference>
<sequence length="689" mass="72988">MADRNPVRAGQLPPVDKPEQLRNVVLVGCSGTGKTTLAESLALASGAIGRAGRVADGNTVSDYEDVEHQQHRSVQLAVLPLAWNGVKINLLDTPGHPDFDAEVRAGLHAADAAVFVVSATDPVTAPTRAMWRECADEGIPRAIVVSKLDVARSGFDEMLTACHDAFDLGPDSVRPMFLPVYRDGHPCGSLDLLTGRTYGEPGPHPDSAAARESLVEAISGQDDSLMERFLAGEELDADALADGLRREFVDCALHPALAVTDNGLGAAELLDLVTTAFPDPTRRRGDGPACDPDGPLSAQVLRITGDAYVGRISLVRVFGGTLRQDTHVQVEGAGAPDSGTPAQERITTLSGQFGKLQRPVSEGLAGDLVCVPKLTVARIGDTLCDEEHPVVLPTWPLPDALLPVAVEAHTKADEDKLSQALARLTVEDPALRLEHNPDTHQLVLWCTGEAHAEVSLDRLRNRHGVHVDTVDYRVALRETFAGAATGHGRLVKQSGGHGQFAVCDLEVEPLPTGTGVEFAVRVVGGAVPKQFVSSVEKGVRAQLAVGVGTGHPMVDVRVTLVDGKAHSVDSSDSAFQTAAGLALRDAATHTDVRLLEPVAAVRVILPDDYLGAVLSDLSTRRGRVLGTESTEPGVALLRAEVPELELSRYPIDLRSLTHGTAEFARAHLRYELMPAAVAAQFTGTGHSQS</sequence>
<evidence type="ECO:0000259" key="3">
    <source>
        <dbReference type="PROSITE" id="PS51722"/>
    </source>
</evidence>
<dbReference type="Pfam" id="PF00679">
    <property type="entry name" value="EFG_C"/>
    <property type="match status" value="1"/>
</dbReference>
<dbReference type="CDD" id="cd01434">
    <property type="entry name" value="EFG_mtEFG1_IV"/>
    <property type="match status" value="1"/>
</dbReference>
<dbReference type="Gene3D" id="3.30.70.870">
    <property type="entry name" value="Elongation Factor G (Translational Gtpase), domain 3"/>
    <property type="match status" value="1"/>
</dbReference>
<dbReference type="PANTHER" id="PTHR43261:SF6">
    <property type="entry name" value="ELONGATION FACTOR G-LIKE PROTEIN"/>
    <property type="match status" value="1"/>
</dbReference>
<dbReference type="InterPro" id="IPR027417">
    <property type="entry name" value="P-loop_NTPase"/>
</dbReference>
<dbReference type="InterPro" id="IPR000795">
    <property type="entry name" value="T_Tr_GTP-bd_dom"/>
</dbReference>
<dbReference type="NCBIfam" id="NF009377">
    <property type="entry name" value="PRK12740.1-1"/>
    <property type="match status" value="1"/>
</dbReference>
<reference evidence="5" key="1">
    <citation type="journal article" date="2019" name="Int. J. Syst. Evol. Microbiol.">
        <title>The Global Catalogue of Microorganisms (GCM) 10K type strain sequencing project: providing services to taxonomists for standard genome sequencing and annotation.</title>
        <authorList>
            <consortium name="The Broad Institute Genomics Platform"/>
            <consortium name="The Broad Institute Genome Sequencing Center for Infectious Disease"/>
            <person name="Wu L."/>
            <person name="Ma J."/>
        </authorList>
    </citation>
    <scope>NUCLEOTIDE SEQUENCE [LARGE SCALE GENOMIC DNA]</scope>
    <source>
        <strain evidence="5">CCUG 54520</strain>
    </source>
</reference>
<dbReference type="PROSITE" id="PS51722">
    <property type="entry name" value="G_TR_2"/>
    <property type="match status" value="1"/>
</dbReference>
<evidence type="ECO:0000313" key="4">
    <source>
        <dbReference type="EMBL" id="MFC4602407.1"/>
    </source>
</evidence>
<name>A0ABV9FPH7_9NOCA</name>
<dbReference type="CDD" id="cd03713">
    <property type="entry name" value="EFG_mtEFG_C"/>
    <property type="match status" value="1"/>
</dbReference>
<dbReference type="Pfam" id="PF03764">
    <property type="entry name" value="EFG_IV"/>
    <property type="match status" value="1"/>
</dbReference>
<dbReference type="InterPro" id="IPR035647">
    <property type="entry name" value="EFG_III/V"/>
</dbReference>
<dbReference type="RefSeq" id="WP_378413526.1">
    <property type="nucleotide sequence ID" value="NZ_JBHSFO010000001.1"/>
</dbReference>
<gene>
    <name evidence="4" type="ORF">ACFO6S_01735</name>
</gene>
<dbReference type="Proteomes" id="UP001595914">
    <property type="component" value="Unassembled WGS sequence"/>
</dbReference>
<dbReference type="NCBIfam" id="NF009381">
    <property type="entry name" value="PRK12740.1-5"/>
    <property type="match status" value="1"/>
</dbReference>
<dbReference type="SUPFAM" id="SSF54211">
    <property type="entry name" value="Ribosomal protein S5 domain 2-like"/>
    <property type="match status" value="1"/>
</dbReference>
<keyword evidence="1" id="KW-0547">Nucleotide-binding</keyword>
<evidence type="ECO:0000256" key="1">
    <source>
        <dbReference type="ARBA" id="ARBA00022741"/>
    </source>
</evidence>
<dbReference type="InterPro" id="IPR000640">
    <property type="entry name" value="EFG_V-like"/>
</dbReference>
<dbReference type="InterPro" id="IPR005517">
    <property type="entry name" value="Transl_elong_EFG/EF2_IV"/>
</dbReference>
<dbReference type="SMART" id="SM00889">
    <property type="entry name" value="EFG_IV"/>
    <property type="match status" value="1"/>
</dbReference>
<dbReference type="Gene3D" id="3.30.70.240">
    <property type="match status" value="1"/>
</dbReference>
<protein>
    <submittedName>
        <fullName evidence="4">Elongation factor G-like protein EF-G2</fullName>
    </submittedName>
</protein>